<dbReference type="EMBL" id="CP041150">
    <property type="protein sequence ID" value="QDF71532.1"/>
    <property type="molecule type" value="Genomic_DNA"/>
</dbReference>
<dbReference type="AlphaFoldDB" id="A0AB73U433"/>
<dbReference type="Proteomes" id="UP000317728">
    <property type="component" value="Chromosome"/>
</dbReference>
<sequence>MAPVDVDPEVYYAASNWVTFSGFNFESLLKSMSTSMSQAAGMAGTDNTGKEFSTGYDQAVKDTVTILAGLADMTNNAGDIIKVNGDNHKAANQASAGNGGTTPQASVPTRTTTQIPSIASAYGGGGSQPTGLAAKAWHFIESMVGYIWPDGDEHTLTFVGGVWTGTGSAVQDAAGYLDKAKAMLASQQSPEIGPATAYLDDLKSKYSQVAGACRELGTSCNDLAKAIGDAHRELISELEQFAAEFLVGEVVSLVLIEVGGELWGNALLAVRASAVARRCASIIEKLIELGRAAARAAKAAAEKIAHLLGQMKSVVAALVKRSNVDRNVEALTKYTKQALDEFDNGTIAFSKPQMDALKDHPNLYAAYKGNVLDARVKDLVNRDSTLEDLVTTKQFKYGPDFVNTNPKAGELPWYDLTTMKSWAAHAKYEATHGGPGGGIIYDAPEGVIFVPPK</sequence>
<dbReference type="InterPro" id="IPR057746">
    <property type="entry name" value="CpnT-like_N"/>
</dbReference>
<protein>
    <submittedName>
        <fullName evidence="2">NAD(+)--arginine ADP-ribosyltransferase</fullName>
    </submittedName>
</protein>
<name>A0AB73U433_MYCCH</name>
<accession>A0AB73U433</accession>
<evidence type="ECO:0000313" key="2">
    <source>
        <dbReference type="EMBL" id="QDF71532.1"/>
    </source>
</evidence>
<reference evidence="2 3" key="1">
    <citation type="submission" date="2019-06" db="EMBL/GenBank/DDBJ databases">
        <title>Whole geneome sequnce of Mycobacteroides chelonae M77 isolated from bovine milk from Meghalaya, India.</title>
        <authorList>
            <person name="Vise E."/>
            <person name="Das S."/>
            <person name="Garg A."/>
            <person name="Ghatak S."/>
            <person name="Shakuntala I."/>
            <person name="Milton A.A.P."/>
            <person name="Karam A."/>
            <person name="Sanjukta R."/>
            <person name="Puro K."/>
            <person name="Sen A."/>
        </authorList>
    </citation>
    <scope>NUCLEOTIDE SEQUENCE [LARGE SCALE GENOMIC DNA]</scope>
    <source>
        <strain evidence="2 3">M77</strain>
    </source>
</reference>
<dbReference type="RefSeq" id="WP_075908688.1">
    <property type="nucleotide sequence ID" value="NZ_CP041150.1"/>
</dbReference>
<gene>
    <name evidence="2" type="ORF">FJK96_16140</name>
</gene>
<evidence type="ECO:0000259" key="1">
    <source>
        <dbReference type="Pfam" id="PF25547"/>
    </source>
</evidence>
<proteinExistence type="predicted"/>
<organism evidence="2 3">
    <name type="scientific">Mycobacteroides chelonae</name>
    <name type="common">Mycobacterium chelonae</name>
    <dbReference type="NCBI Taxonomy" id="1774"/>
    <lineage>
        <taxon>Bacteria</taxon>
        <taxon>Bacillati</taxon>
        <taxon>Actinomycetota</taxon>
        <taxon>Actinomycetes</taxon>
        <taxon>Mycobacteriales</taxon>
        <taxon>Mycobacteriaceae</taxon>
        <taxon>Mycobacteroides</taxon>
    </lineage>
</organism>
<evidence type="ECO:0000313" key="3">
    <source>
        <dbReference type="Proteomes" id="UP000317728"/>
    </source>
</evidence>
<dbReference type="Pfam" id="PF25547">
    <property type="entry name" value="WXG100_2"/>
    <property type="match status" value="1"/>
</dbReference>
<feature type="domain" description="Outer membrane channel protein CpnT-like N-terminal" evidence="1">
    <location>
        <begin position="141"/>
        <end position="246"/>
    </location>
</feature>